<accession>A0A2R5F2B7</accession>
<dbReference type="RefSeq" id="WP_108994933.1">
    <property type="nucleotide sequence ID" value="NZ_BDQX01000324.1"/>
</dbReference>
<keyword evidence="3" id="KW-1185">Reference proteome</keyword>
<evidence type="ECO:0000313" key="3">
    <source>
        <dbReference type="Proteomes" id="UP000245202"/>
    </source>
</evidence>
<evidence type="ECO:0000313" key="2">
    <source>
        <dbReference type="EMBL" id="GBG10433.1"/>
    </source>
</evidence>
<dbReference type="Proteomes" id="UP000245202">
    <property type="component" value="Unassembled WGS sequence"/>
</dbReference>
<name>A0A2R5F2B7_9BACL</name>
<sequence>MKRQQCPCCDFYTVDSEDEVIVDICDVCFWQYDLIAHELPDKNIGANHISLNQARENYKLFGVCKQEFRHLVRDPIEEELPENNMG</sequence>
<dbReference type="AlphaFoldDB" id="A0A2R5F2B7"/>
<proteinExistence type="predicted"/>
<comment type="caution">
    <text evidence="2">The sequence shown here is derived from an EMBL/GenBank/DDBJ whole genome shotgun (WGS) entry which is preliminary data.</text>
</comment>
<dbReference type="EMBL" id="BDQX01000324">
    <property type="protein sequence ID" value="GBG10433.1"/>
    <property type="molecule type" value="Genomic_DNA"/>
</dbReference>
<organism evidence="2 3">
    <name type="scientific">Paenibacillus agaridevorans</name>
    <dbReference type="NCBI Taxonomy" id="171404"/>
    <lineage>
        <taxon>Bacteria</taxon>
        <taxon>Bacillati</taxon>
        <taxon>Bacillota</taxon>
        <taxon>Bacilli</taxon>
        <taxon>Bacillales</taxon>
        <taxon>Paenibacillaceae</taxon>
        <taxon>Paenibacillus</taxon>
    </lineage>
</organism>
<feature type="domain" description="Cysteine-rich CPCC" evidence="1">
    <location>
        <begin position="5"/>
        <end position="79"/>
    </location>
</feature>
<protein>
    <submittedName>
        <fullName evidence="2">Glycosyl transferase</fullName>
    </submittedName>
</protein>
<reference evidence="2 3" key="1">
    <citation type="submission" date="2017-08" db="EMBL/GenBank/DDBJ databases">
        <title>Substantial Increase in Enzyme Production by Combined Drug-Resistance Mutations in Paenibacillus agaridevorans.</title>
        <authorList>
            <person name="Tanaka Y."/>
            <person name="Funane K."/>
            <person name="Hosaka T."/>
            <person name="Shiwa Y."/>
            <person name="Fujita N."/>
            <person name="Miyazaki T."/>
            <person name="Yoshikawa H."/>
            <person name="Murakami K."/>
            <person name="Kasahara K."/>
            <person name="Inaoka T."/>
            <person name="Hiraga Y."/>
            <person name="Ochi K."/>
        </authorList>
    </citation>
    <scope>NUCLEOTIDE SEQUENCE [LARGE SCALE GENOMIC DNA]</scope>
    <source>
        <strain evidence="2 3">T-3040</strain>
    </source>
</reference>
<keyword evidence="2" id="KW-0808">Transferase</keyword>
<dbReference type="Pfam" id="PF14206">
    <property type="entry name" value="Cys_rich_CPCC"/>
    <property type="match status" value="1"/>
</dbReference>
<dbReference type="InterPro" id="IPR025983">
    <property type="entry name" value="Cys_rich_CPCC"/>
</dbReference>
<gene>
    <name evidence="2" type="ORF">PAT3040_05166</name>
</gene>
<evidence type="ECO:0000259" key="1">
    <source>
        <dbReference type="Pfam" id="PF14206"/>
    </source>
</evidence>
<dbReference type="GO" id="GO:0016740">
    <property type="term" value="F:transferase activity"/>
    <property type="evidence" value="ECO:0007669"/>
    <property type="project" value="UniProtKB-KW"/>
</dbReference>